<evidence type="ECO:0000313" key="5">
    <source>
        <dbReference type="Proteomes" id="UP001302949"/>
    </source>
</evidence>
<dbReference type="Proteomes" id="UP001302949">
    <property type="component" value="Unassembled WGS sequence"/>
</dbReference>
<dbReference type="EMBL" id="JAYFUM010000020">
    <property type="protein sequence ID" value="MEA5140765.1"/>
    <property type="molecule type" value="Genomic_DNA"/>
</dbReference>
<keyword evidence="3" id="KW-0203">Cytokinin biosynthesis</keyword>
<gene>
    <name evidence="4" type="ORF">VB248_16565</name>
</gene>
<dbReference type="PANTHER" id="PTHR31223">
    <property type="entry name" value="LOG FAMILY PROTEIN YJL055W"/>
    <property type="match status" value="1"/>
</dbReference>
<keyword evidence="3" id="KW-0378">Hydrolase</keyword>
<proteinExistence type="inferred from homology"/>
<dbReference type="RefSeq" id="WP_323297920.1">
    <property type="nucleotide sequence ID" value="NZ_JAYFUM010000020.1"/>
</dbReference>
<reference evidence="4 5" key="1">
    <citation type="submission" date="2023-12" db="EMBL/GenBank/DDBJ databases">
        <title>Novel species of the genus Arcicella isolated from rivers.</title>
        <authorList>
            <person name="Lu H."/>
        </authorList>
    </citation>
    <scope>NUCLEOTIDE SEQUENCE [LARGE SCALE GENOMIC DNA]</scope>
    <source>
        <strain evidence="4 5">KCTC 23307</strain>
    </source>
</reference>
<dbReference type="InterPro" id="IPR031100">
    <property type="entry name" value="LOG_fam"/>
</dbReference>
<dbReference type="Pfam" id="PF03641">
    <property type="entry name" value="Lysine_decarbox"/>
    <property type="match status" value="1"/>
</dbReference>
<evidence type="ECO:0000256" key="3">
    <source>
        <dbReference type="RuleBase" id="RU363015"/>
    </source>
</evidence>
<dbReference type="NCBIfam" id="TIGR00730">
    <property type="entry name" value="Rossman fold protein, TIGR00730 family"/>
    <property type="match status" value="1"/>
</dbReference>
<accession>A0ABU5QD33</accession>
<evidence type="ECO:0000313" key="4">
    <source>
        <dbReference type="EMBL" id="MEA5140765.1"/>
    </source>
</evidence>
<dbReference type="SUPFAM" id="SSF102405">
    <property type="entry name" value="MCP/YpsA-like"/>
    <property type="match status" value="1"/>
</dbReference>
<evidence type="ECO:0000256" key="1">
    <source>
        <dbReference type="ARBA" id="ARBA00000274"/>
    </source>
</evidence>
<dbReference type="PANTHER" id="PTHR31223:SF70">
    <property type="entry name" value="LOG FAMILY PROTEIN YJL055W"/>
    <property type="match status" value="1"/>
</dbReference>
<dbReference type="EC" id="3.2.2.n1" evidence="3"/>
<sequence>MKNILIYCGSSYGNNEIYNQTAQKVGETLAKQNLRLIYGGGSAGLMGTTADAVLANGGEVIGIIPSFMEAWEVQHKNLTETIVVESMHVRKQLMADRADAIIALPGGWGTLDELFEILTWRQIGLHSMPIGLLNTNGFYDDLLKMLDKMAAEGFVREANTKFLIIDDNIDSLLEKLRNDNTEGEIIGKRIERA</sequence>
<evidence type="ECO:0000256" key="2">
    <source>
        <dbReference type="ARBA" id="ARBA00006763"/>
    </source>
</evidence>
<protein>
    <recommendedName>
        <fullName evidence="3">Cytokinin riboside 5'-monophosphate phosphoribohydrolase</fullName>
        <ecNumber evidence="3">3.2.2.n1</ecNumber>
    </recommendedName>
</protein>
<name>A0ABU5QD33_9BACT</name>
<dbReference type="InterPro" id="IPR005269">
    <property type="entry name" value="LOG"/>
</dbReference>
<comment type="similarity">
    <text evidence="2 3">Belongs to the LOG family.</text>
</comment>
<keyword evidence="5" id="KW-1185">Reference proteome</keyword>
<comment type="caution">
    <text evidence="4">The sequence shown here is derived from an EMBL/GenBank/DDBJ whole genome shotgun (WGS) entry which is preliminary data.</text>
</comment>
<organism evidence="4 5">
    <name type="scientific">Arcicella rigui</name>
    <dbReference type="NCBI Taxonomy" id="797020"/>
    <lineage>
        <taxon>Bacteria</taxon>
        <taxon>Pseudomonadati</taxon>
        <taxon>Bacteroidota</taxon>
        <taxon>Cytophagia</taxon>
        <taxon>Cytophagales</taxon>
        <taxon>Flectobacillaceae</taxon>
        <taxon>Arcicella</taxon>
    </lineage>
</organism>
<dbReference type="Gene3D" id="3.40.50.450">
    <property type="match status" value="1"/>
</dbReference>
<comment type="catalytic activity">
    <reaction evidence="1">
        <text>AMP + H2O = D-ribose 5-phosphate + adenine</text>
        <dbReference type="Rhea" id="RHEA:20129"/>
        <dbReference type="ChEBI" id="CHEBI:15377"/>
        <dbReference type="ChEBI" id="CHEBI:16708"/>
        <dbReference type="ChEBI" id="CHEBI:78346"/>
        <dbReference type="ChEBI" id="CHEBI:456215"/>
        <dbReference type="EC" id="3.2.2.4"/>
    </reaction>
</comment>